<dbReference type="InterPro" id="IPR055170">
    <property type="entry name" value="GFO_IDH_MocA-like_dom"/>
</dbReference>
<evidence type="ECO:0000259" key="1">
    <source>
        <dbReference type="Pfam" id="PF01408"/>
    </source>
</evidence>
<dbReference type="Proteomes" id="UP001321741">
    <property type="component" value="Chromosome"/>
</dbReference>
<dbReference type="RefSeq" id="WP_317637649.1">
    <property type="nucleotide sequence ID" value="NZ_AP026803.1"/>
</dbReference>
<proteinExistence type="predicted"/>
<evidence type="ECO:0000259" key="2">
    <source>
        <dbReference type="Pfam" id="PF22725"/>
    </source>
</evidence>
<dbReference type="SUPFAM" id="SSF55347">
    <property type="entry name" value="Glyceraldehyde-3-phosphate dehydrogenase-like, C-terminal domain"/>
    <property type="match status" value="1"/>
</dbReference>
<accession>A0ABM8BFE4</accession>
<feature type="domain" description="GFO/IDH/MocA-like oxidoreductase" evidence="2">
    <location>
        <begin position="132"/>
        <end position="248"/>
    </location>
</feature>
<feature type="domain" description="Gfo/Idh/MocA-like oxidoreductase N-terminal" evidence="1">
    <location>
        <begin position="3"/>
        <end position="124"/>
    </location>
</feature>
<dbReference type="Pfam" id="PF01408">
    <property type="entry name" value="GFO_IDH_MocA"/>
    <property type="match status" value="1"/>
</dbReference>
<name>A0ABM8BFE4_9LACO</name>
<dbReference type="Gene3D" id="3.40.50.720">
    <property type="entry name" value="NAD(P)-binding Rossmann-like Domain"/>
    <property type="match status" value="1"/>
</dbReference>
<dbReference type="Pfam" id="PF22725">
    <property type="entry name" value="GFO_IDH_MocA_C3"/>
    <property type="match status" value="1"/>
</dbReference>
<reference evidence="3 4" key="1">
    <citation type="journal article" date="2023" name="Microbiol. Spectr.">
        <title>Symbiosis of Carpenter Bees with Uncharacterized Lactic Acid Bacteria Showing NAD Auxotrophy.</title>
        <authorList>
            <person name="Kawasaki S."/>
            <person name="Ozawa K."/>
            <person name="Mori T."/>
            <person name="Yamamoto A."/>
            <person name="Ito M."/>
            <person name="Ohkuma M."/>
            <person name="Sakamoto M."/>
            <person name="Matsutani M."/>
        </authorList>
    </citation>
    <scope>NUCLEOTIDE SEQUENCE [LARGE SCALE GENOMIC DNA]</scope>
    <source>
        <strain evidence="3 4">Kim32-2</strain>
    </source>
</reference>
<dbReference type="PANTHER" id="PTHR43593">
    <property type="match status" value="1"/>
</dbReference>
<evidence type="ECO:0000313" key="4">
    <source>
        <dbReference type="Proteomes" id="UP001321741"/>
    </source>
</evidence>
<dbReference type="InterPro" id="IPR050424">
    <property type="entry name" value="Gfo-Idh-MocA_inositol_DH"/>
</dbReference>
<keyword evidence="4" id="KW-1185">Reference proteome</keyword>
<evidence type="ECO:0000313" key="3">
    <source>
        <dbReference type="EMBL" id="BDR59925.1"/>
    </source>
</evidence>
<sequence length="341" mass="38399">MTLRIGIIGCGYKGGDHIDRVANQINGATLAGVADIKQERAEKYAKKYGCKHFQSGEELIASPDIDAVMVVTRPHDTHVPFVLKSLEVGKYVFTEKPLSTSAEDCKRVVEAETKIGKRLVQVGFMRRYDNGYRQIKQAIDEGTYGKPLLLHMTHRNETTVSDYYDNDAIVETAIHECDIMHWLVGSDYDKVSCFIPAAQTRYTHEGLKDPQCMTFDTKNGIHGDLEVFVNNHNSYDINCEVVCEEGTISLTSPIFSKVKTQEREQTAIPENDSYRFRQAFDSEIQDWVNGVLADHLNPTAPTTWDGLMACVAADALEKSRDNGFVREPVVLPERPELYKNK</sequence>
<dbReference type="InterPro" id="IPR000683">
    <property type="entry name" value="Gfo/Idh/MocA-like_OxRdtase_N"/>
</dbReference>
<dbReference type="Gene3D" id="3.30.360.10">
    <property type="entry name" value="Dihydrodipicolinate Reductase, domain 2"/>
    <property type="match status" value="1"/>
</dbReference>
<dbReference type="InterPro" id="IPR036291">
    <property type="entry name" value="NAD(P)-bd_dom_sf"/>
</dbReference>
<dbReference type="SUPFAM" id="SSF51735">
    <property type="entry name" value="NAD(P)-binding Rossmann-fold domains"/>
    <property type="match status" value="1"/>
</dbReference>
<dbReference type="PANTHER" id="PTHR43593:SF1">
    <property type="entry name" value="INOSITOL 2-DEHYDROGENASE"/>
    <property type="match status" value="1"/>
</dbReference>
<protein>
    <submittedName>
        <fullName evidence="3">Inositol 2-dehydrogenase/D-chiro-inositol 3-dehydrogenase</fullName>
    </submittedName>
</protein>
<gene>
    <name evidence="3" type="primary">iolG</name>
    <name evidence="3" type="ORF">KIM322_01860</name>
</gene>
<dbReference type="EMBL" id="AP026803">
    <property type="protein sequence ID" value="BDR59925.1"/>
    <property type="molecule type" value="Genomic_DNA"/>
</dbReference>
<organism evidence="3 4">
    <name type="scientific">Lactobacillus xylocopicola</name>
    <dbReference type="NCBI Taxonomy" id="2976676"/>
    <lineage>
        <taxon>Bacteria</taxon>
        <taxon>Bacillati</taxon>
        <taxon>Bacillota</taxon>
        <taxon>Bacilli</taxon>
        <taxon>Lactobacillales</taxon>
        <taxon>Lactobacillaceae</taxon>
        <taxon>Lactobacillus</taxon>
    </lineage>
</organism>